<sequence>MEQKLREVFEKIMGSYSIDLTMANTPRWDSLKHIQLLAALEKEFGIRLEYKDTLRMTGVPAILAILRKYLQNRKGLPINSEMLLPHQRLEKPFAIEYQNVYELFLAKKELFLAKDFIFFPDKDESFTYQDFDYKIKLVAAQLQGEHGLQPGHRLCLIIPTSSSFVSLYFAALALGVVVVPINPDLSPPEMEFIITNSQTKMVLFDPIVESKIGAVAAPLATFYSTEKFFSSEYFSDSSAQTIAHLFQTPEVSPTDKAVIIYTSGTTGNPKGVVLTHLNLLADAKALSEWFLFSSSTRTLGLLPLFHNNGQVVTLLSPLYAGGSTVMVQGKTSLMTFWRLIEQYHINWISVMPSILSILLSLPLERTDQSMQGIICGGQPLTREMQNQFESRFKIPVFEGYGLTETTSFACFNDFPAEKRKVGTVGKALPVNKISIRNDDGNELPLGQEGEICIRGLNVANEYFMLPEKNYQTFRNGWFHSGDYGYMDADGYIYFKTRKDFLIIKGGENIYPSEVENVLFKHPAVAECAVFGIPSKLLGQEVCAFVKLKEDKGWLSVREEDLRHFLSDKIAGYKQPKEIIIINNLPDLPDIPKGPTKKVLYRMLQQYYQEKLSKKA</sequence>
<dbReference type="InterPro" id="IPR020845">
    <property type="entry name" value="AMP-binding_CS"/>
</dbReference>
<dbReference type="AlphaFoldDB" id="A0A1G2HRY3"/>
<evidence type="ECO:0000256" key="1">
    <source>
        <dbReference type="ARBA" id="ARBA00006432"/>
    </source>
</evidence>
<feature type="domain" description="AMP-binding enzyme C-terminal" evidence="4">
    <location>
        <begin position="513"/>
        <end position="585"/>
    </location>
</feature>
<dbReference type="InterPro" id="IPR042099">
    <property type="entry name" value="ANL_N_sf"/>
</dbReference>
<gene>
    <name evidence="5" type="ORF">A2822_04505</name>
</gene>
<keyword evidence="2" id="KW-0436">Ligase</keyword>
<dbReference type="GO" id="GO:0031956">
    <property type="term" value="F:medium-chain fatty acid-CoA ligase activity"/>
    <property type="evidence" value="ECO:0007669"/>
    <property type="project" value="TreeGrafter"/>
</dbReference>
<accession>A0A1G2HRY3</accession>
<reference evidence="5 6" key="1">
    <citation type="journal article" date="2016" name="Nat. Commun.">
        <title>Thousands of microbial genomes shed light on interconnected biogeochemical processes in an aquifer system.</title>
        <authorList>
            <person name="Anantharaman K."/>
            <person name="Brown C.T."/>
            <person name="Hug L.A."/>
            <person name="Sharon I."/>
            <person name="Castelle C.J."/>
            <person name="Probst A.J."/>
            <person name="Thomas B.C."/>
            <person name="Singh A."/>
            <person name="Wilkins M.J."/>
            <person name="Karaoz U."/>
            <person name="Brodie E.L."/>
            <person name="Williams K.H."/>
            <person name="Hubbard S.S."/>
            <person name="Banfield J.F."/>
        </authorList>
    </citation>
    <scope>NUCLEOTIDE SEQUENCE [LARGE SCALE GENOMIC DNA]</scope>
</reference>
<comment type="caution">
    <text evidence="5">The sequence shown here is derived from an EMBL/GenBank/DDBJ whole genome shotgun (WGS) entry which is preliminary data.</text>
</comment>
<evidence type="ECO:0000259" key="3">
    <source>
        <dbReference type="Pfam" id="PF00501"/>
    </source>
</evidence>
<dbReference type="Gene3D" id="3.30.300.30">
    <property type="match status" value="1"/>
</dbReference>
<dbReference type="Pfam" id="PF00501">
    <property type="entry name" value="AMP-binding"/>
    <property type="match status" value="1"/>
</dbReference>
<dbReference type="PANTHER" id="PTHR43201">
    <property type="entry name" value="ACYL-COA SYNTHETASE"/>
    <property type="match status" value="1"/>
</dbReference>
<dbReference type="InterPro" id="IPR036736">
    <property type="entry name" value="ACP-like_sf"/>
</dbReference>
<evidence type="ECO:0008006" key="7">
    <source>
        <dbReference type="Google" id="ProtNLM"/>
    </source>
</evidence>
<proteinExistence type="inferred from homology"/>
<name>A0A1G2HRY3_9BACT</name>
<evidence type="ECO:0000313" key="6">
    <source>
        <dbReference type="Proteomes" id="UP000178774"/>
    </source>
</evidence>
<dbReference type="SUPFAM" id="SSF56801">
    <property type="entry name" value="Acetyl-CoA synthetase-like"/>
    <property type="match status" value="1"/>
</dbReference>
<dbReference type="Gene3D" id="3.40.50.12780">
    <property type="entry name" value="N-terminal domain of ligase-like"/>
    <property type="match status" value="1"/>
</dbReference>
<evidence type="ECO:0000259" key="4">
    <source>
        <dbReference type="Pfam" id="PF13193"/>
    </source>
</evidence>
<dbReference type="Pfam" id="PF13193">
    <property type="entry name" value="AMP-binding_C"/>
    <property type="match status" value="1"/>
</dbReference>
<dbReference type="InterPro" id="IPR045851">
    <property type="entry name" value="AMP-bd_C_sf"/>
</dbReference>
<evidence type="ECO:0000256" key="2">
    <source>
        <dbReference type="ARBA" id="ARBA00022598"/>
    </source>
</evidence>
<feature type="domain" description="AMP-dependent synthetase/ligase" evidence="3">
    <location>
        <begin position="118"/>
        <end position="463"/>
    </location>
</feature>
<dbReference type="GO" id="GO:0006631">
    <property type="term" value="P:fatty acid metabolic process"/>
    <property type="evidence" value="ECO:0007669"/>
    <property type="project" value="TreeGrafter"/>
</dbReference>
<dbReference type="PROSITE" id="PS00455">
    <property type="entry name" value="AMP_BINDING"/>
    <property type="match status" value="1"/>
</dbReference>
<dbReference type="Gene3D" id="1.10.1200.10">
    <property type="entry name" value="ACP-like"/>
    <property type="match status" value="1"/>
</dbReference>
<dbReference type="EMBL" id="MHOP01000024">
    <property type="protein sequence ID" value="OGZ65292.1"/>
    <property type="molecule type" value="Genomic_DNA"/>
</dbReference>
<dbReference type="Proteomes" id="UP000178774">
    <property type="component" value="Unassembled WGS sequence"/>
</dbReference>
<dbReference type="InterPro" id="IPR000873">
    <property type="entry name" value="AMP-dep_synth/lig_dom"/>
</dbReference>
<dbReference type="SUPFAM" id="SSF47336">
    <property type="entry name" value="ACP-like"/>
    <property type="match status" value="1"/>
</dbReference>
<evidence type="ECO:0000313" key="5">
    <source>
        <dbReference type="EMBL" id="OGZ65292.1"/>
    </source>
</evidence>
<dbReference type="InterPro" id="IPR025110">
    <property type="entry name" value="AMP-bd_C"/>
</dbReference>
<comment type="similarity">
    <text evidence="1">Belongs to the ATP-dependent AMP-binding enzyme family.</text>
</comment>
<protein>
    <recommendedName>
        <fullName evidence="7">Carrier domain-containing protein</fullName>
    </recommendedName>
</protein>
<dbReference type="PANTHER" id="PTHR43201:SF5">
    <property type="entry name" value="MEDIUM-CHAIN ACYL-COA LIGASE ACSF2, MITOCHONDRIAL"/>
    <property type="match status" value="1"/>
</dbReference>
<organism evidence="5 6">
    <name type="scientific">Candidatus Staskawiczbacteria bacterium RIFCSPHIGHO2_01_FULL_41_41</name>
    <dbReference type="NCBI Taxonomy" id="1802203"/>
    <lineage>
        <taxon>Bacteria</taxon>
        <taxon>Candidatus Staskawicziibacteriota</taxon>
    </lineage>
</organism>